<comment type="caution">
    <text evidence="2">The sequence shown here is derived from an EMBL/GenBank/DDBJ whole genome shotgun (WGS) entry which is preliminary data.</text>
</comment>
<proteinExistence type="predicted"/>
<feature type="region of interest" description="Disordered" evidence="1">
    <location>
        <begin position="48"/>
        <end position="67"/>
    </location>
</feature>
<reference evidence="2 3" key="1">
    <citation type="submission" date="2020-07" db="EMBL/GenBank/DDBJ databases">
        <title>Draft genome and description of Microvirga mediterraneensis Marseille-Q2068 sp. nov.</title>
        <authorList>
            <person name="Boxberger M."/>
        </authorList>
    </citation>
    <scope>NUCLEOTIDE SEQUENCE [LARGE SCALE GENOMIC DNA]</scope>
    <source>
        <strain evidence="2 3">Marseille-Q2068</strain>
    </source>
</reference>
<protein>
    <submittedName>
        <fullName evidence="2">Uncharacterized protein</fullName>
    </submittedName>
</protein>
<organism evidence="2 3">
    <name type="scientific">Microvirga mediterraneensis</name>
    <dbReference type="NCBI Taxonomy" id="2754695"/>
    <lineage>
        <taxon>Bacteria</taxon>
        <taxon>Pseudomonadati</taxon>
        <taxon>Pseudomonadota</taxon>
        <taxon>Alphaproteobacteria</taxon>
        <taxon>Hyphomicrobiales</taxon>
        <taxon>Methylobacteriaceae</taxon>
        <taxon>Microvirga</taxon>
    </lineage>
</organism>
<dbReference type="AlphaFoldDB" id="A0A838BJ23"/>
<evidence type="ECO:0000313" key="2">
    <source>
        <dbReference type="EMBL" id="MBA1155508.1"/>
    </source>
</evidence>
<evidence type="ECO:0000313" key="3">
    <source>
        <dbReference type="Proteomes" id="UP000572984"/>
    </source>
</evidence>
<evidence type="ECO:0000256" key="1">
    <source>
        <dbReference type="SAM" id="MobiDB-lite"/>
    </source>
</evidence>
<dbReference type="Proteomes" id="UP000572984">
    <property type="component" value="Unassembled WGS sequence"/>
</dbReference>
<feature type="region of interest" description="Disordered" evidence="1">
    <location>
        <begin position="86"/>
        <end position="114"/>
    </location>
</feature>
<dbReference type="RefSeq" id="WP_181051143.1">
    <property type="nucleotide sequence ID" value="NZ_JACDXJ010000001.1"/>
</dbReference>
<keyword evidence="3" id="KW-1185">Reference proteome</keyword>
<accession>A0A838BJ23</accession>
<dbReference type="EMBL" id="JACDXJ010000001">
    <property type="protein sequence ID" value="MBA1155508.1"/>
    <property type="molecule type" value="Genomic_DNA"/>
</dbReference>
<name>A0A838BJ23_9HYPH</name>
<sequence>MARPRILLPVMQALLGLVLLAWLPAIDHANSGASFLIQVEEALSLSGLSDGGEGDGEACPDTWKDGTGGPDAVLAWDLSCRSRGRAGQGVRLDSPQSGNAALLGSLRATGPPRP</sequence>
<gene>
    <name evidence="2" type="ORF">H0S73_05080</name>
</gene>